<dbReference type="AlphaFoldDB" id="A0A4Y2E9J2"/>
<evidence type="ECO:0000256" key="1">
    <source>
        <dbReference type="SAM" id="Phobius"/>
    </source>
</evidence>
<reference evidence="2 3" key="1">
    <citation type="journal article" date="2019" name="Sci. Rep.">
        <title>Orb-weaving spider Araneus ventricosus genome elucidates the spidroin gene catalogue.</title>
        <authorList>
            <person name="Kono N."/>
            <person name="Nakamura H."/>
            <person name="Ohtoshi R."/>
            <person name="Moran D.A.P."/>
            <person name="Shinohara A."/>
            <person name="Yoshida Y."/>
            <person name="Fujiwara M."/>
            <person name="Mori M."/>
            <person name="Tomita M."/>
            <person name="Arakawa K."/>
        </authorList>
    </citation>
    <scope>NUCLEOTIDE SEQUENCE [LARGE SCALE GENOMIC DNA]</scope>
</reference>
<keyword evidence="3" id="KW-1185">Reference proteome</keyword>
<comment type="caution">
    <text evidence="2">The sequence shown here is derived from an EMBL/GenBank/DDBJ whole genome shotgun (WGS) entry which is preliminary data.</text>
</comment>
<proteinExistence type="predicted"/>
<keyword evidence="1" id="KW-1133">Transmembrane helix</keyword>
<evidence type="ECO:0000313" key="2">
    <source>
        <dbReference type="EMBL" id="GBM25853.1"/>
    </source>
</evidence>
<evidence type="ECO:0000313" key="3">
    <source>
        <dbReference type="Proteomes" id="UP000499080"/>
    </source>
</evidence>
<sequence length="115" mass="13269">MVVNALAHYFHPQLDGFKHCPAVFAGGMCMTLICSAFCGWVALLEKRIKQNLLGPTSLLKQSYPIYSRYLFVLLYNAMDKPLLPLHPQYKLIFRVIKVLRDILQVFTVAEQLHCW</sequence>
<dbReference type="Proteomes" id="UP000499080">
    <property type="component" value="Unassembled WGS sequence"/>
</dbReference>
<accession>A0A4Y2E9J2</accession>
<protein>
    <submittedName>
        <fullName evidence="2">Uncharacterized protein</fullName>
    </submittedName>
</protein>
<feature type="transmembrane region" description="Helical" evidence="1">
    <location>
        <begin position="22"/>
        <end position="43"/>
    </location>
</feature>
<keyword evidence="1" id="KW-0812">Transmembrane</keyword>
<keyword evidence="1" id="KW-0472">Membrane</keyword>
<organism evidence="2 3">
    <name type="scientific">Araneus ventricosus</name>
    <name type="common">Orbweaver spider</name>
    <name type="synonym">Epeira ventricosa</name>
    <dbReference type="NCBI Taxonomy" id="182803"/>
    <lineage>
        <taxon>Eukaryota</taxon>
        <taxon>Metazoa</taxon>
        <taxon>Ecdysozoa</taxon>
        <taxon>Arthropoda</taxon>
        <taxon>Chelicerata</taxon>
        <taxon>Arachnida</taxon>
        <taxon>Araneae</taxon>
        <taxon>Araneomorphae</taxon>
        <taxon>Entelegynae</taxon>
        <taxon>Araneoidea</taxon>
        <taxon>Araneidae</taxon>
        <taxon>Araneus</taxon>
    </lineage>
</organism>
<name>A0A4Y2E9J2_ARAVE</name>
<gene>
    <name evidence="2" type="ORF">AVEN_151327_1</name>
</gene>
<dbReference type="EMBL" id="BGPR01000548">
    <property type="protein sequence ID" value="GBM25853.1"/>
    <property type="molecule type" value="Genomic_DNA"/>
</dbReference>